<keyword evidence="7" id="KW-0130">Cell adhesion</keyword>
<evidence type="ECO:0000256" key="12">
    <source>
        <dbReference type="SAM" id="MobiDB-lite"/>
    </source>
</evidence>
<dbReference type="GO" id="GO:0007163">
    <property type="term" value="P:establishment or maintenance of cell polarity"/>
    <property type="evidence" value="ECO:0007669"/>
    <property type="project" value="UniProtKB-ARBA"/>
</dbReference>
<dbReference type="Proteomes" id="UP001239994">
    <property type="component" value="Unassembled WGS sequence"/>
</dbReference>
<dbReference type="FunFam" id="2.60.40.60:FF:000092">
    <property type="entry name" value="Protocadherin 8"/>
    <property type="match status" value="2"/>
</dbReference>
<dbReference type="InterPro" id="IPR002126">
    <property type="entry name" value="Cadherin-like_dom"/>
</dbReference>
<dbReference type="GO" id="GO:0016342">
    <property type="term" value="C:catenin complex"/>
    <property type="evidence" value="ECO:0007669"/>
    <property type="project" value="TreeGrafter"/>
</dbReference>
<protein>
    <recommendedName>
        <fullName evidence="14">Cadherin domain-containing protein</fullName>
    </recommendedName>
</protein>
<evidence type="ECO:0000256" key="11">
    <source>
        <dbReference type="PROSITE-ProRule" id="PRU00043"/>
    </source>
</evidence>
<feature type="domain" description="Cadherin" evidence="14">
    <location>
        <begin position="563"/>
        <end position="665"/>
    </location>
</feature>
<feature type="domain" description="Cadherin" evidence="14">
    <location>
        <begin position="976"/>
        <end position="1081"/>
    </location>
</feature>
<dbReference type="FunFam" id="2.60.40.60:FF:000116">
    <property type="entry name" value="Dachsous cadherin-related 2"/>
    <property type="match status" value="1"/>
</dbReference>
<feature type="domain" description="Cadherin" evidence="14">
    <location>
        <begin position="52"/>
        <end position="145"/>
    </location>
</feature>
<keyword evidence="6 11" id="KW-0106">Calcium</keyword>
<dbReference type="SUPFAM" id="SSF49313">
    <property type="entry name" value="Cadherin-like"/>
    <property type="match status" value="11"/>
</dbReference>
<dbReference type="GO" id="GO:0007156">
    <property type="term" value="P:homophilic cell adhesion via plasma membrane adhesion molecules"/>
    <property type="evidence" value="ECO:0007669"/>
    <property type="project" value="InterPro"/>
</dbReference>
<feature type="domain" description="Cadherin" evidence="14">
    <location>
        <begin position="876"/>
        <end position="975"/>
    </location>
</feature>
<keyword evidence="2" id="KW-1003">Cell membrane</keyword>
<dbReference type="Pfam" id="PF00028">
    <property type="entry name" value="Cadherin"/>
    <property type="match status" value="9"/>
</dbReference>
<dbReference type="GO" id="GO:0034332">
    <property type="term" value="P:adherens junction organization"/>
    <property type="evidence" value="ECO:0007669"/>
    <property type="project" value="TreeGrafter"/>
</dbReference>
<evidence type="ECO:0000256" key="2">
    <source>
        <dbReference type="ARBA" id="ARBA00022475"/>
    </source>
</evidence>
<keyword evidence="10" id="KW-0325">Glycoprotein</keyword>
<evidence type="ECO:0000256" key="1">
    <source>
        <dbReference type="ARBA" id="ARBA00004162"/>
    </source>
</evidence>
<feature type="domain" description="Cadherin" evidence="14">
    <location>
        <begin position="360"/>
        <end position="562"/>
    </location>
</feature>
<feature type="region of interest" description="Disordered" evidence="12">
    <location>
        <begin position="1376"/>
        <end position="1410"/>
    </location>
</feature>
<keyword evidence="3 13" id="KW-0812">Transmembrane</keyword>
<gene>
    <name evidence="15" type="ORF">P4O66_021580</name>
</gene>
<dbReference type="PANTHER" id="PTHR24027:SF438">
    <property type="entry name" value="CADHERIN 23"/>
    <property type="match status" value="1"/>
</dbReference>
<dbReference type="PROSITE" id="PS00232">
    <property type="entry name" value="CADHERIN_1"/>
    <property type="match status" value="4"/>
</dbReference>
<evidence type="ECO:0000259" key="14">
    <source>
        <dbReference type="PROSITE" id="PS50268"/>
    </source>
</evidence>
<dbReference type="CDD" id="cd11304">
    <property type="entry name" value="Cadherin_repeat"/>
    <property type="match status" value="11"/>
</dbReference>
<evidence type="ECO:0000313" key="16">
    <source>
        <dbReference type="Proteomes" id="UP001239994"/>
    </source>
</evidence>
<dbReference type="InterPro" id="IPR015919">
    <property type="entry name" value="Cadherin-like_sf"/>
</dbReference>
<feature type="non-terminal residue" evidence="15">
    <location>
        <position position="1410"/>
    </location>
</feature>
<dbReference type="GO" id="GO:0044331">
    <property type="term" value="P:cell-cell adhesion mediated by cadherin"/>
    <property type="evidence" value="ECO:0007669"/>
    <property type="project" value="TreeGrafter"/>
</dbReference>
<accession>A0AAD8ZPT0</accession>
<feature type="domain" description="Cadherin" evidence="14">
    <location>
        <begin position="666"/>
        <end position="773"/>
    </location>
</feature>
<feature type="compositionally biased region" description="Basic and acidic residues" evidence="12">
    <location>
        <begin position="1386"/>
        <end position="1410"/>
    </location>
</feature>
<dbReference type="GO" id="GO:0005509">
    <property type="term" value="F:calcium ion binding"/>
    <property type="evidence" value="ECO:0007669"/>
    <property type="project" value="UniProtKB-UniRule"/>
</dbReference>
<comment type="caution">
    <text evidence="15">The sequence shown here is derived from an EMBL/GenBank/DDBJ whole genome shotgun (WGS) entry which is preliminary data.</text>
</comment>
<dbReference type="GO" id="GO:0000902">
    <property type="term" value="P:cell morphogenesis"/>
    <property type="evidence" value="ECO:0007669"/>
    <property type="project" value="TreeGrafter"/>
</dbReference>
<dbReference type="GO" id="GO:0007043">
    <property type="term" value="P:cell-cell junction assembly"/>
    <property type="evidence" value="ECO:0007669"/>
    <property type="project" value="TreeGrafter"/>
</dbReference>
<dbReference type="PRINTS" id="PR00205">
    <property type="entry name" value="CADHERIN"/>
</dbReference>
<comment type="subcellular location">
    <subcellularLocation>
        <location evidence="1">Cell membrane</location>
        <topology evidence="1">Single-pass membrane protein</topology>
    </subcellularLocation>
</comment>
<feature type="domain" description="Cadherin" evidence="14">
    <location>
        <begin position="146"/>
        <end position="256"/>
    </location>
</feature>
<dbReference type="PROSITE" id="PS50268">
    <property type="entry name" value="CADHERIN_2"/>
    <property type="match status" value="10"/>
</dbReference>
<name>A0AAD8ZPT0_9TELE</name>
<feature type="domain" description="Cadherin" evidence="14">
    <location>
        <begin position="257"/>
        <end position="359"/>
    </location>
</feature>
<keyword evidence="9 13" id="KW-0472">Membrane</keyword>
<dbReference type="InterPro" id="IPR039808">
    <property type="entry name" value="Cadherin"/>
</dbReference>
<evidence type="ECO:0000256" key="9">
    <source>
        <dbReference type="ARBA" id="ARBA00023136"/>
    </source>
</evidence>
<dbReference type="GO" id="GO:0016339">
    <property type="term" value="P:calcium-dependent cell-cell adhesion via plasma membrane cell adhesion molecules"/>
    <property type="evidence" value="ECO:0007669"/>
    <property type="project" value="TreeGrafter"/>
</dbReference>
<organism evidence="15 16">
    <name type="scientific">Electrophorus voltai</name>
    <dbReference type="NCBI Taxonomy" id="2609070"/>
    <lineage>
        <taxon>Eukaryota</taxon>
        <taxon>Metazoa</taxon>
        <taxon>Chordata</taxon>
        <taxon>Craniata</taxon>
        <taxon>Vertebrata</taxon>
        <taxon>Euteleostomi</taxon>
        <taxon>Actinopterygii</taxon>
        <taxon>Neopterygii</taxon>
        <taxon>Teleostei</taxon>
        <taxon>Ostariophysi</taxon>
        <taxon>Gymnotiformes</taxon>
        <taxon>Gymnotoidei</taxon>
        <taxon>Gymnotidae</taxon>
        <taxon>Electrophorus</taxon>
    </lineage>
</organism>
<keyword evidence="8 13" id="KW-1133">Transmembrane helix</keyword>
<evidence type="ECO:0000256" key="13">
    <source>
        <dbReference type="SAM" id="Phobius"/>
    </source>
</evidence>
<evidence type="ECO:0000256" key="6">
    <source>
        <dbReference type="ARBA" id="ARBA00022837"/>
    </source>
</evidence>
<dbReference type="GO" id="GO:0045296">
    <property type="term" value="F:cadherin binding"/>
    <property type="evidence" value="ECO:0007669"/>
    <property type="project" value="TreeGrafter"/>
</dbReference>
<feature type="domain" description="Cadherin" evidence="14">
    <location>
        <begin position="1128"/>
        <end position="1235"/>
    </location>
</feature>
<dbReference type="GO" id="GO:0005912">
    <property type="term" value="C:adherens junction"/>
    <property type="evidence" value="ECO:0007669"/>
    <property type="project" value="TreeGrafter"/>
</dbReference>
<evidence type="ECO:0000256" key="4">
    <source>
        <dbReference type="ARBA" id="ARBA00022729"/>
    </source>
</evidence>
<feature type="transmembrane region" description="Helical" evidence="13">
    <location>
        <begin position="1339"/>
        <end position="1363"/>
    </location>
</feature>
<evidence type="ECO:0000256" key="8">
    <source>
        <dbReference type="ARBA" id="ARBA00022989"/>
    </source>
</evidence>
<sequence length="1410" mass="154127">DVETLTNIQPSDNLELEPYLFPSGVTFLRLSFIPGDTTASVQTTKALDADALKEREDVGYIVLRVQALDADVSSENSRVSYSILPPVPNELELRNDGVIILTKRLNYNLVNLYNFTVEAKDIGDFKDTANIVISVSDFDNMNPYFDHSLYQASIPENKVGPFPSISPEAVKAQDGDTGINQPVVYSITAVNPNEYLSRFSIEPNSGVISVAHALDREEIENIVVQIQAVQQDDSTKTANAVVFVTVNDMNDNLPEFNQSEYTAVIPENSPRDQFVLQVHVTDLDKGGFTGKLQVIPDTVPFSLSPDGSIRVKTPAELDRETIRRFVFQIQAKENPPSTNSALASVSVSLSDENDNSPVFGRSRYEGKVSTDQTIGMLVVKVEATDLDEGPNGQISYFIDFGNEEGYFHLDEDTGVITLNKTIPLLENKILQFLLYVTAKDGGAVSRYSNVLVDIKAPGDSRPQFLQKKYQGKVLEEQEAGAEIIKAAFLSVTPAVLVTLTVETEADKFSIDQLTGILSTRVRLDYETCKNYTVQLSLSDGTIRDEASVHVDVLDINDNSPVFPLSTVSMEVQEDAAIRDNVTTVSATDADAGLNAQVLYTLEHSAGMFSVDPRTGLITVAAALDRETQDKYELRVVARDQGQPSLSAEASLVVTVTDINDNAPSFSHQQYEASVSENSTVGTDVISVNGTDTDEGPNGAVTYHLTKQQPPSLPIAFTIDPTSGLIRVAQKLDYSKVRRYTLEVEGRDGGSPALTGTAVVKVWVEDVDDKAPEFSQDQYNVGVYENIAPGSALVSLEVTDEDEGGFRNGHFLLSSDTFNINSQGVVHLRSNASLDREARDHYSIQVVAVDQPVNGLSATAQINLTVLDVNDNNPEFLALQNPLEIPENRRGEVYRFQVDDMDIGDNGEVFLYTSSHRDLFTLTMDGILMVTRDLDRETQDVYDLVIIAEDNGFPPRNNVTRMTVIVTDVNDNPPVFSQRSYSTRVLARDVKGGDLVLTVSATDRDAGNNSLINYRFSSGSDLVDLNSETGEITWSRNLSDLKDDLDIDLIAIAEDHGTPPQNDTAEVTIEIRAVSLSDSLTFENSTYYFGIKENEPMETEVGEVKALTGSQLDKVVIQVENVNEAPVFEGEKYKAAVFSVAPFRFPVVTVKASDPDVGNSLDVHYSMLESSSLLGVEGSSGQVYVLDLTGMGGKVLTAQVKATDADGLFSTADIEVEVKDSTSDDIVVITLNQPVYIVEKKVPETQNSLQKVLGWTVNILRVRIENGQDTRPLTRLTAAQTSVSFIAVDRNGVIVSAKEVNEKLQSERESVKTELEKVFGPGLELQEQGSRLWEDSSETAVITLSVLLALSIVGLVVLVVVSVINHADGTSFTATLEEQGSYHSSRKTSDTSEKRTTADRALDNDKLASTF</sequence>
<keyword evidence="4" id="KW-0732">Signal</keyword>
<dbReference type="FunFam" id="2.60.40.60:FF:000033">
    <property type="entry name" value="FAT atypical cadherin 1"/>
    <property type="match status" value="1"/>
</dbReference>
<evidence type="ECO:0000256" key="5">
    <source>
        <dbReference type="ARBA" id="ARBA00022737"/>
    </source>
</evidence>
<evidence type="ECO:0000256" key="7">
    <source>
        <dbReference type="ARBA" id="ARBA00022889"/>
    </source>
</evidence>
<dbReference type="PANTHER" id="PTHR24027">
    <property type="entry name" value="CADHERIN-23"/>
    <property type="match status" value="1"/>
</dbReference>
<evidence type="ECO:0000256" key="3">
    <source>
        <dbReference type="ARBA" id="ARBA00022692"/>
    </source>
</evidence>
<dbReference type="Gene3D" id="2.60.40.60">
    <property type="entry name" value="Cadherins"/>
    <property type="match status" value="11"/>
</dbReference>
<evidence type="ECO:0000256" key="10">
    <source>
        <dbReference type="ARBA" id="ARBA00023180"/>
    </source>
</evidence>
<dbReference type="GO" id="GO:0016477">
    <property type="term" value="P:cell migration"/>
    <property type="evidence" value="ECO:0007669"/>
    <property type="project" value="TreeGrafter"/>
</dbReference>
<proteinExistence type="predicted"/>
<dbReference type="InterPro" id="IPR020894">
    <property type="entry name" value="Cadherin_CS"/>
</dbReference>
<dbReference type="SMART" id="SM00112">
    <property type="entry name" value="CA"/>
    <property type="match status" value="11"/>
</dbReference>
<reference evidence="15" key="1">
    <citation type="submission" date="2023-03" db="EMBL/GenBank/DDBJ databases">
        <title>Electrophorus voltai genome.</title>
        <authorList>
            <person name="Bian C."/>
        </authorList>
    </citation>
    <scope>NUCLEOTIDE SEQUENCE</scope>
    <source>
        <strain evidence="15">CB-2022</strain>
        <tissue evidence="15">Muscle</tissue>
    </source>
</reference>
<keyword evidence="5" id="KW-0677">Repeat</keyword>
<evidence type="ECO:0000313" key="15">
    <source>
        <dbReference type="EMBL" id="KAK1803047.1"/>
    </source>
</evidence>
<dbReference type="FunFam" id="2.60.40.60:FF:000020">
    <property type="entry name" value="Dachsous cadherin-related 1b"/>
    <property type="match status" value="2"/>
</dbReference>
<keyword evidence="16" id="KW-1185">Reference proteome</keyword>
<dbReference type="GO" id="GO:0008013">
    <property type="term" value="F:beta-catenin binding"/>
    <property type="evidence" value="ECO:0007669"/>
    <property type="project" value="TreeGrafter"/>
</dbReference>
<feature type="domain" description="Cadherin" evidence="14">
    <location>
        <begin position="774"/>
        <end position="875"/>
    </location>
</feature>
<dbReference type="EMBL" id="JAROKS010000006">
    <property type="protein sequence ID" value="KAK1803047.1"/>
    <property type="molecule type" value="Genomic_DNA"/>
</dbReference>